<evidence type="ECO:0000259" key="4">
    <source>
        <dbReference type="Pfam" id="PF02252"/>
    </source>
</evidence>
<dbReference type="PANTHER" id="PTHR10660:SF2">
    <property type="entry name" value="LD45860P"/>
    <property type="match status" value="1"/>
</dbReference>
<dbReference type="Proteomes" id="UP000308730">
    <property type="component" value="Unassembled WGS sequence"/>
</dbReference>
<dbReference type="OrthoDB" id="6591885at2759"/>
<keyword evidence="6" id="KW-1185">Reference proteome</keyword>
<gene>
    <name evidence="5" type="ORF">EUX98_g766</name>
</gene>
<evidence type="ECO:0000313" key="5">
    <source>
        <dbReference type="EMBL" id="THH33448.1"/>
    </source>
</evidence>
<dbReference type="GO" id="GO:0005654">
    <property type="term" value="C:nucleoplasm"/>
    <property type="evidence" value="ECO:0007669"/>
    <property type="project" value="TreeGrafter"/>
</dbReference>
<dbReference type="PANTHER" id="PTHR10660">
    <property type="entry name" value="PROTEASOME REGULATOR PA28"/>
    <property type="match status" value="1"/>
</dbReference>
<dbReference type="GO" id="GO:0061133">
    <property type="term" value="F:endopeptidase activator activity"/>
    <property type="evidence" value="ECO:0007669"/>
    <property type="project" value="TreeGrafter"/>
</dbReference>
<dbReference type="GO" id="GO:0008537">
    <property type="term" value="C:proteasome activator complex"/>
    <property type="evidence" value="ECO:0007669"/>
    <property type="project" value="InterPro"/>
</dbReference>
<evidence type="ECO:0000256" key="1">
    <source>
        <dbReference type="ARBA" id="ARBA00005883"/>
    </source>
</evidence>
<evidence type="ECO:0000313" key="6">
    <source>
        <dbReference type="Proteomes" id="UP000308730"/>
    </source>
</evidence>
<sequence>MQMDKETSQKLEAFHKTAALAAEVVLFRDFPIKIVELHQLIEATSSPTSIFHLSHASSSTDATVHPSTAGEGPDPKKRKLDSAEINGFHSNAPYTGRVLPNSHLKQVHETVKRECEHMAESCDKIKLWVNLSMPKIEDGDNFGVQIQEEVLNELHRSQEAAYNLRDAARQDYLARAKICSKLLKYPNVEDYVLALQEHDEKQLYVARQNLIDLRNMYAILTDIMHKNISKIRTPKANNSVGLY</sequence>
<dbReference type="InterPro" id="IPR036252">
    <property type="entry name" value="Proteasome_activ_sf"/>
</dbReference>
<dbReference type="Gene3D" id="1.20.120.180">
    <property type="entry name" value="Proteasome activator pa28, C-terminal domain"/>
    <property type="match status" value="1"/>
</dbReference>
<dbReference type="InterPro" id="IPR036997">
    <property type="entry name" value="PA28_C_sf"/>
</dbReference>
<dbReference type="InterPro" id="IPR009077">
    <property type="entry name" value="Proteasome_activ_PA28"/>
</dbReference>
<dbReference type="AlphaFoldDB" id="A0A4S4N657"/>
<dbReference type="GO" id="GO:0005737">
    <property type="term" value="C:cytoplasm"/>
    <property type="evidence" value="ECO:0007669"/>
    <property type="project" value="TreeGrafter"/>
</dbReference>
<accession>A0A4S4N657</accession>
<feature type="region of interest" description="Disordered" evidence="3">
    <location>
        <begin position="54"/>
        <end position="78"/>
    </location>
</feature>
<name>A0A4S4N657_9APHY</name>
<dbReference type="InterPro" id="IPR003186">
    <property type="entry name" value="PA28_C"/>
</dbReference>
<dbReference type="SUPFAM" id="SSF47216">
    <property type="entry name" value="Proteasome activator"/>
    <property type="match status" value="1"/>
</dbReference>
<feature type="domain" description="Proteasome activator PA28 C-terminal" evidence="4">
    <location>
        <begin position="100"/>
        <end position="239"/>
    </location>
</feature>
<keyword evidence="2" id="KW-0647">Proteasome</keyword>
<comment type="similarity">
    <text evidence="1">Belongs to the PA28 family.</text>
</comment>
<protein>
    <recommendedName>
        <fullName evidence="4">Proteasome activator PA28 C-terminal domain-containing protein</fullName>
    </recommendedName>
</protein>
<evidence type="ECO:0000256" key="3">
    <source>
        <dbReference type="SAM" id="MobiDB-lite"/>
    </source>
</evidence>
<reference evidence="5 6" key="1">
    <citation type="submission" date="2019-02" db="EMBL/GenBank/DDBJ databases">
        <title>Genome sequencing of the rare red list fungi Antrodiella citrinella (Flaviporus citrinellus).</title>
        <authorList>
            <person name="Buettner E."/>
            <person name="Kellner H."/>
        </authorList>
    </citation>
    <scope>NUCLEOTIDE SEQUENCE [LARGE SCALE GENOMIC DNA]</scope>
    <source>
        <strain evidence="5 6">DSM 108506</strain>
    </source>
</reference>
<evidence type="ECO:0000256" key="2">
    <source>
        <dbReference type="ARBA" id="ARBA00022942"/>
    </source>
</evidence>
<proteinExistence type="inferred from homology"/>
<dbReference type="GO" id="GO:2000045">
    <property type="term" value="P:regulation of G1/S transition of mitotic cell cycle"/>
    <property type="evidence" value="ECO:0007669"/>
    <property type="project" value="TreeGrafter"/>
</dbReference>
<feature type="compositionally biased region" description="Polar residues" evidence="3">
    <location>
        <begin position="54"/>
        <end position="66"/>
    </location>
</feature>
<dbReference type="GO" id="GO:0061136">
    <property type="term" value="P:regulation of proteasomal protein catabolic process"/>
    <property type="evidence" value="ECO:0007669"/>
    <property type="project" value="TreeGrafter"/>
</dbReference>
<comment type="caution">
    <text evidence="5">The sequence shown here is derived from an EMBL/GenBank/DDBJ whole genome shotgun (WGS) entry which is preliminary data.</text>
</comment>
<organism evidence="5 6">
    <name type="scientific">Antrodiella citrinella</name>
    <dbReference type="NCBI Taxonomy" id="2447956"/>
    <lineage>
        <taxon>Eukaryota</taxon>
        <taxon>Fungi</taxon>
        <taxon>Dikarya</taxon>
        <taxon>Basidiomycota</taxon>
        <taxon>Agaricomycotina</taxon>
        <taxon>Agaricomycetes</taxon>
        <taxon>Polyporales</taxon>
        <taxon>Steccherinaceae</taxon>
        <taxon>Antrodiella</taxon>
    </lineage>
</organism>
<dbReference type="EMBL" id="SGPM01000006">
    <property type="protein sequence ID" value="THH33448.1"/>
    <property type="molecule type" value="Genomic_DNA"/>
</dbReference>
<dbReference type="FunFam" id="1.20.120.180:FF:000002">
    <property type="entry name" value="Proteasome activator complex subunit 1"/>
    <property type="match status" value="1"/>
</dbReference>
<dbReference type="Pfam" id="PF02252">
    <property type="entry name" value="PA28_C"/>
    <property type="match status" value="1"/>
</dbReference>